<accession>A0A024UFQ5</accession>
<keyword evidence="3" id="KW-1185">Reference proteome</keyword>
<organism evidence="1">
    <name type="scientific">Aphanomyces invadans</name>
    <dbReference type="NCBI Taxonomy" id="157072"/>
    <lineage>
        <taxon>Eukaryota</taxon>
        <taxon>Sar</taxon>
        <taxon>Stramenopiles</taxon>
        <taxon>Oomycota</taxon>
        <taxon>Saprolegniomycetes</taxon>
        <taxon>Saprolegniales</taxon>
        <taxon>Verrucalvaceae</taxon>
        <taxon>Aphanomyces</taxon>
    </lineage>
</organism>
<dbReference type="AlphaFoldDB" id="A0A024UFQ5"/>
<evidence type="ECO:0000313" key="2">
    <source>
        <dbReference type="EMBL" id="RHY29752.1"/>
    </source>
</evidence>
<evidence type="ECO:0000313" key="3">
    <source>
        <dbReference type="Proteomes" id="UP000285060"/>
    </source>
</evidence>
<protein>
    <submittedName>
        <fullName evidence="1">Uncharacterized protein</fullName>
    </submittedName>
</protein>
<dbReference type="GeneID" id="20080922"/>
<dbReference type="RefSeq" id="XP_008866160.1">
    <property type="nucleotide sequence ID" value="XM_008867938.1"/>
</dbReference>
<dbReference type="VEuPathDB" id="FungiDB:H310_03872"/>
<sequence>MQRQWLHWKNRVLYAVNKLQYDAQKKAELIWYGSKNVGSAHANVSVPFMVTRQMRVQLAEIGFPSHVVAALTPADAHAILQSNTSYDIYFTQAKARATTSKSTGSSAMESSVSTDASTTNQHSYALTFVPNTEDKDGKECAERCTTAAALVIVPEKAPSSSA</sequence>
<dbReference type="EMBL" id="QUSY01000399">
    <property type="protein sequence ID" value="RHY29752.1"/>
    <property type="molecule type" value="Genomic_DNA"/>
</dbReference>
<evidence type="ECO:0000313" key="1">
    <source>
        <dbReference type="EMBL" id="ETW04722.1"/>
    </source>
</evidence>
<reference evidence="1" key="1">
    <citation type="submission" date="2013-12" db="EMBL/GenBank/DDBJ databases">
        <title>The Genome Sequence of Aphanomyces invadans NJM9701.</title>
        <authorList>
            <consortium name="The Broad Institute Genomics Platform"/>
            <person name="Russ C."/>
            <person name="Tyler B."/>
            <person name="van West P."/>
            <person name="Dieguez-Uribeondo J."/>
            <person name="Young S.K."/>
            <person name="Zeng Q."/>
            <person name="Gargeya S."/>
            <person name="Fitzgerald M."/>
            <person name="Abouelleil A."/>
            <person name="Alvarado L."/>
            <person name="Chapman S.B."/>
            <person name="Gainer-Dewar J."/>
            <person name="Goldberg J."/>
            <person name="Griggs A."/>
            <person name="Gujja S."/>
            <person name="Hansen M."/>
            <person name="Howarth C."/>
            <person name="Imamovic A."/>
            <person name="Ireland A."/>
            <person name="Larimer J."/>
            <person name="McCowan C."/>
            <person name="Murphy C."/>
            <person name="Pearson M."/>
            <person name="Poon T.W."/>
            <person name="Priest M."/>
            <person name="Roberts A."/>
            <person name="Saif S."/>
            <person name="Shea T."/>
            <person name="Sykes S."/>
            <person name="Wortman J."/>
            <person name="Nusbaum C."/>
            <person name="Birren B."/>
        </authorList>
    </citation>
    <scope>NUCLEOTIDE SEQUENCE [LARGE SCALE GENOMIC DNA]</scope>
    <source>
        <strain evidence="1">NJM9701</strain>
    </source>
</reference>
<proteinExistence type="predicted"/>
<name>A0A024UFQ5_9STRA</name>
<dbReference type="EMBL" id="KI913957">
    <property type="protein sequence ID" value="ETW04722.1"/>
    <property type="molecule type" value="Genomic_DNA"/>
</dbReference>
<dbReference type="OrthoDB" id="97693at2759"/>
<dbReference type="Proteomes" id="UP000285060">
    <property type="component" value="Unassembled WGS sequence"/>
</dbReference>
<reference evidence="2 3" key="2">
    <citation type="submission" date="2018-08" db="EMBL/GenBank/DDBJ databases">
        <title>Aphanomyces genome sequencing and annotation.</title>
        <authorList>
            <person name="Minardi D."/>
            <person name="Oidtmann B."/>
            <person name="Van Der Giezen M."/>
            <person name="Studholme D.J."/>
        </authorList>
    </citation>
    <scope>NUCLEOTIDE SEQUENCE [LARGE SCALE GENOMIC DNA]</scope>
    <source>
        <strain evidence="2 3">NJM0002</strain>
    </source>
</reference>
<gene>
    <name evidence="2" type="ORF">DYB32_004870</name>
    <name evidence="1" type="ORF">H310_03872</name>
</gene>
<dbReference type="eggNOG" id="ENOG502S9ZD">
    <property type="taxonomic scope" value="Eukaryota"/>
</dbReference>